<evidence type="ECO:0000256" key="1">
    <source>
        <dbReference type="ARBA" id="ARBA00001971"/>
    </source>
</evidence>
<evidence type="ECO:0000256" key="3">
    <source>
        <dbReference type="ARBA" id="ARBA00010617"/>
    </source>
</evidence>
<evidence type="ECO:0000256" key="9">
    <source>
        <dbReference type="ARBA" id="ARBA00023004"/>
    </source>
</evidence>
<evidence type="ECO:0000313" key="13">
    <source>
        <dbReference type="EMBL" id="KAF7349877.1"/>
    </source>
</evidence>
<dbReference type="Proteomes" id="UP000620124">
    <property type="component" value="Unassembled WGS sequence"/>
</dbReference>
<dbReference type="Gene3D" id="1.10.630.10">
    <property type="entry name" value="Cytochrome P450"/>
    <property type="match status" value="1"/>
</dbReference>
<comment type="caution">
    <text evidence="13">The sequence shown here is derived from an EMBL/GenBank/DDBJ whole genome shotgun (WGS) entry which is preliminary data.</text>
</comment>
<sequence length="500" mass="56945">MWLTWVGSFFLAICAIWLVNRLHHVYFTLREFPTVGPSGFFGSYWAIKIWLSEPDTLLNEGYQKYPNALFKIYTQDGWTLFTSGEARLAEMRAAPDRDLSFVEHINEAFQLEVTMGPGVARDMFGRNAANVMNTVTRNLPLYFEDVRDEVNKACRDNFQTGEDWVSIPVLPATARIVSRGANRMFLGPELGRNIEFTDLMVAFTREAIVVGILLRTLPEFIRPIIAKLINRTESYYKWARPHLESMLAHRLEQEEKFGKDWDGKPNDYISWLLATNCQATTVRDLVFRVLGVNLPAIQTTSNSLGHSVFDLAQNPEYVEILREEIEAVVAQDGWSRESLQKMVKLDSFAKESQRLWGIAPGNSGRRAMKQFTFSNGQTVPAGQDIMVTTQAIHLDEGNYPGAREFRPFRWAELRSRDEKSVVYDFVTPSKTFAAFGVPSRHTCPGRFFASMLIKQALAYLVLNYDMKLEGADRPKNLMLGSVMGPHPTAPVLFRKRQAKT</sequence>
<dbReference type="EMBL" id="JACAZI010000010">
    <property type="protein sequence ID" value="KAF7349877.1"/>
    <property type="molecule type" value="Genomic_DNA"/>
</dbReference>
<keyword evidence="5" id="KW-0812">Transmembrane</keyword>
<dbReference type="GO" id="GO:0005506">
    <property type="term" value="F:iron ion binding"/>
    <property type="evidence" value="ECO:0007669"/>
    <property type="project" value="InterPro"/>
</dbReference>
<dbReference type="CDD" id="cd11041">
    <property type="entry name" value="CYP503A1-like"/>
    <property type="match status" value="1"/>
</dbReference>
<dbReference type="GO" id="GO:0004497">
    <property type="term" value="F:monooxygenase activity"/>
    <property type="evidence" value="ECO:0007669"/>
    <property type="project" value="UniProtKB-KW"/>
</dbReference>
<dbReference type="GO" id="GO:0016020">
    <property type="term" value="C:membrane"/>
    <property type="evidence" value="ECO:0007669"/>
    <property type="project" value="UniProtKB-SubCell"/>
</dbReference>
<evidence type="ECO:0000256" key="8">
    <source>
        <dbReference type="ARBA" id="ARBA00023002"/>
    </source>
</evidence>
<keyword evidence="11" id="KW-0472">Membrane</keyword>
<comment type="cofactor">
    <cofactor evidence="1 12">
        <name>heme</name>
        <dbReference type="ChEBI" id="CHEBI:30413"/>
    </cofactor>
</comment>
<organism evidence="13 14">
    <name type="scientific">Mycena venus</name>
    <dbReference type="NCBI Taxonomy" id="2733690"/>
    <lineage>
        <taxon>Eukaryota</taxon>
        <taxon>Fungi</taxon>
        <taxon>Dikarya</taxon>
        <taxon>Basidiomycota</taxon>
        <taxon>Agaricomycotina</taxon>
        <taxon>Agaricomycetes</taxon>
        <taxon>Agaricomycetidae</taxon>
        <taxon>Agaricales</taxon>
        <taxon>Marasmiineae</taxon>
        <taxon>Mycenaceae</taxon>
        <taxon>Mycena</taxon>
    </lineage>
</organism>
<accession>A0A8H6XZE3</accession>
<evidence type="ECO:0000256" key="7">
    <source>
        <dbReference type="ARBA" id="ARBA00022989"/>
    </source>
</evidence>
<proteinExistence type="inferred from homology"/>
<feature type="binding site" description="axial binding residue" evidence="12">
    <location>
        <position position="443"/>
    </location>
    <ligand>
        <name>heme</name>
        <dbReference type="ChEBI" id="CHEBI:30413"/>
    </ligand>
    <ligandPart>
        <name>Fe</name>
        <dbReference type="ChEBI" id="CHEBI:18248"/>
    </ligandPart>
</feature>
<evidence type="ECO:0000256" key="5">
    <source>
        <dbReference type="ARBA" id="ARBA00022692"/>
    </source>
</evidence>
<dbReference type="PRINTS" id="PR00463">
    <property type="entry name" value="EP450I"/>
</dbReference>
<evidence type="ECO:0000256" key="4">
    <source>
        <dbReference type="ARBA" id="ARBA00022617"/>
    </source>
</evidence>
<dbReference type="PANTHER" id="PTHR46206">
    <property type="entry name" value="CYTOCHROME P450"/>
    <property type="match status" value="1"/>
</dbReference>
<evidence type="ECO:0000256" key="12">
    <source>
        <dbReference type="PIRSR" id="PIRSR602401-1"/>
    </source>
</evidence>
<dbReference type="SUPFAM" id="SSF48264">
    <property type="entry name" value="Cytochrome P450"/>
    <property type="match status" value="1"/>
</dbReference>
<keyword evidence="4 12" id="KW-0349">Heme</keyword>
<keyword evidence="9 12" id="KW-0408">Iron</keyword>
<evidence type="ECO:0000256" key="11">
    <source>
        <dbReference type="ARBA" id="ARBA00023136"/>
    </source>
</evidence>
<protein>
    <submittedName>
        <fullName evidence="13">Cytochrome p450</fullName>
    </submittedName>
</protein>
<dbReference type="InterPro" id="IPR002401">
    <property type="entry name" value="Cyt_P450_E_grp-I"/>
</dbReference>
<keyword evidence="14" id="KW-1185">Reference proteome</keyword>
<dbReference type="InterPro" id="IPR036396">
    <property type="entry name" value="Cyt_P450_sf"/>
</dbReference>
<keyword evidence="10" id="KW-0503">Monooxygenase</keyword>
<dbReference type="AlphaFoldDB" id="A0A8H6XZE3"/>
<evidence type="ECO:0000313" key="14">
    <source>
        <dbReference type="Proteomes" id="UP000620124"/>
    </source>
</evidence>
<gene>
    <name evidence="13" type="ORF">MVEN_01288200</name>
</gene>
<keyword evidence="6 12" id="KW-0479">Metal-binding</keyword>
<evidence type="ECO:0000256" key="2">
    <source>
        <dbReference type="ARBA" id="ARBA00004370"/>
    </source>
</evidence>
<evidence type="ECO:0000256" key="6">
    <source>
        <dbReference type="ARBA" id="ARBA00022723"/>
    </source>
</evidence>
<keyword evidence="8" id="KW-0560">Oxidoreductase</keyword>
<comment type="similarity">
    <text evidence="3">Belongs to the cytochrome P450 family.</text>
</comment>
<dbReference type="GO" id="GO:0016705">
    <property type="term" value="F:oxidoreductase activity, acting on paired donors, with incorporation or reduction of molecular oxygen"/>
    <property type="evidence" value="ECO:0007669"/>
    <property type="project" value="InterPro"/>
</dbReference>
<dbReference type="Pfam" id="PF00067">
    <property type="entry name" value="p450"/>
    <property type="match status" value="1"/>
</dbReference>
<dbReference type="PANTHER" id="PTHR46206:SF5">
    <property type="entry name" value="P450, PUTATIVE (EUROFUNG)-RELATED"/>
    <property type="match status" value="1"/>
</dbReference>
<name>A0A8H6XZE3_9AGAR</name>
<dbReference type="OrthoDB" id="1844152at2759"/>
<keyword evidence="7" id="KW-1133">Transmembrane helix</keyword>
<evidence type="ECO:0000256" key="10">
    <source>
        <dbReference type="ARBA" id="ARBA00023033"/>
    </source>
</evidence>
<comment type="subcellular location">
    <subcellularLocation>
        <location evidence="2">Membrane</location>
    </subcellularLocation>
</comment>
<reference evidence="13" key="1">
    <citation type="submission" date="2020-05" db="EMBL/GenBank/DDBJ databases">
        <title>Mycena genomes resolve the evolution of fungal bioluminescence.</title>
        <authorList>
            <person name="Tsai I.J."/>
        </authorList>
    </citation>
    <scope>NUCLEOTIDE SEQUENCE</scope>
    <source>
        <strain evidence="13">CCC161011</strain>
    </source>
</reference>
<dbReference type="InterPro" id="IPR001128">
    <property type="entry name" value="Cyt_P450"/>
</dbReference>
<dbReference type="GO" id="GO:0020037">
    <property type="term" value="F:heme binding"/>
    <property type="evidence" value="ECO:0007669"/>
    <property type="project" value="InterPro"/>
</dbReference>